<dbReference type="InterPro" id="IPR007863">
    <property type="entry name" value="Peptidase_M16_C"/>
</dbReference>
<evidence type="ECO:0000259" key="6">
    <source>
        <dbReference type="Pfam" id="PF00675"/>
    </source>
</evidence>
<dbReference type="EMBL" id="FNVP01000002">
    <property type="protein sequence ID" value="SEF74071.1"/>
    <property type="molecule type" value="Genomic_DNA"/>
</dbReference>
<dbReference type="SUPFAM" id="SSF63411">
    <property type="entry name" value="LuxS/MPP-like metallohydrolase"/>
    <property type="match status" value="2"/>
</dbReference>
<dbReference type="InterPro" id="IPR011765">
    <property type="entry name" value="Pept_M16_N"/>
</dbReference>
<dbReference type="InterPro" id="IPR050626">
    <property type="entry name" value="Peptidase_M16"/>
</dbReference>
<gene>
    <name evidence="8" type="ORF">SAMN04488130_102249</name>
</gene>
<keyword evidence="9" id="KW-1185">Reference proteome</keyword>
<feature type="domain" description="Peptidase M16 C-terminal" evidence="7">
    <location>
        <begin position="209"/>
        <end position="386"/>
    </location>
</feature>
<reference evidence="9" key="1">
    <citation type="submission" date="2016-10" db="EMBL/GenBank/DDBJ databases">
        <authorList>
            <person name="Varghese N."/>
            <person name="Submissions S."/>
        </authorList>
    </citation>
    <scope>NUCLEOTIDE SEQUENCE [LARGE SCALE GENOMIC DNA]</scope>
    <source>
        <strain evidence="9">CGMCC 1.9230</strain>
    </source>
</reference>
<dbReference type="Pfam" id="PF00675">
    <property type="entry name" value="Peptidase_M16"/>
    <property type="match status" value="1"/>
</dbReference>
<keyword evidence="2" id="KW-0645">Protease</keyword>
<feature type="domain" description="Peptidase M16 N-terminal" evidence="6">
    <location>
        <begin position="55"/>
        <end position="199"/>
    </location>
</feature>
<evidence type="ECO:0000256" key="1">
    <source>
        <dbReference type="ARBA" id="ARBA00007261"/>
    </source>
</evidence>
<organism evidence="8 9">
    <name type="scientific">Flavobacterium urumqiense</name>
    <dbReference type="NCBI Taxonomy" id="935224"/>
    <lineage>
        <taxon>Bacteria</taxon>
        <taxon>Pseudomonadati</taxon>
        <taxon>Bacteroidota</taxon>
        <taxon>Flavobacteriia</taxon>
        <taxon>Flavobacteriales</taxon>
        <taxon>Flavobacteriaceae</taxon>
        <taxon>Flavobacterium</taxon>
    </lineage>
</organism>
<protein>
    <submittedName>
        <fullName evidence="8">Predicted Zn-dependent peptidase</fullName>
    </submittedName>
</protein>
<evidence type="ECO:0000256" key="4">
    <source>
        <dbReference type="ARBA" id="ARBA00022833"/>
    </source>
</evidence>
<evidence type="ECO:0000313" key="8">
    <source>
        <dbReference type="EMBL" id="SEF74071.1"/>
    </source>
</evidence>
<comment type="similarity">
    <text evidence="1">Belongs to the peptidase M16 family.</text>
</comment>
<dbReference type="PANTHER" id="PTHR43690">
    <property type="entry name" value="NARDILYSIN"/>
    <property type="match status" value="1"/>
</dbReference>
<evidence type="ECO:0000256" key="3">
    <source>
        <dbReference type="ARBA" id="ARBA00022801"/>
    </source>
</evidence>
<dbReference type="Gene3D" id="3.30.830.10">
    <property type="entry name" value="Metalloenzyme, LuxS/M16 peptidase-like"/>
    <property type="match status" value="2"/>
</dbReference>
<sequence>MKYNYFSFLSIANRNVLIRMKKLLMMLSTALMLGGIASAQKIAFEEYNLDNGMHVILHNDPSAPVVVTSVMYHVGSKDETPDRTGFAHFFEHLLFEGTENIKRGEWFKIVTSNGGVNNANTSDDRTYYYEVFPSNNLELALWMESERLMHPVINKIGVDTQNGVIKEEKRSRYDNQPYGNIIGAVKEKMFKNHPYRWTTIGSMEHLDAATLEEFQAFNKKFYIPNNAVLVVAGDFENGKAKEWIQKYFGSIQRGKDIKKQIFVEEPITQMIKATYEDHNIQIPMVLATYRTPSMKTRDARVLDLISSYLSDGKSSKLYKKIVDEKKMALQIDAFGFSQEDYGMYILYGLPMGTHTSEDLIKEVDEEIVKIQTKLISEKDYQKLQNTFDNRFVNKNGNLEGIAENLATYYLLYGDVNLINSEIELLHSITREEIREVAKKYLNPNQRLILDYVPSKTASQN</sequence>
<name>A0A1H5UI65_9FLAO</name>
<dbReference type="PANTHER" id="PTHR43690:SF35">
    <property type="entry name" value="NON-CATALYTIC MEMBER OF PEPTIDASE SUBFAMILY M16B-RELATED"/>
    <property type="match status" value="1"/>
</dbReference>
<dbReference type="GO" id="GO:0008237">
    <property type="term" value="F:metallopeptidase activity"/>
    <property type="evidence" value="ECO:0007669"/>
    <property type="project" value="UniProtKB-KW"/>
</dbReference>
<keyword evidence="3" id="KW-0378">Hydrolase</keyword>
<accession>A0A1H5UI65</accession>
<dbReference type="AlphaFoldDB" id="A0A1H5UI65"/>
<keyword evidence="5" id="KW-0482">Metalloprotease</keyword>
<dbReference type="Pfam" id="PF05193">
    <property type="entry name" value="Peptidase_M16_C"/>
    <property type="match status" value="1"/>
</dbReference>
<keyword evidence="4" id="KW-0862">Zinc</keyword>
<evidence type="ECO:0000256" key="2">
    <source>
        <dbReference type="ARBA" id="ARBA00022670"/>
    </source>
</evidence>
<dbReference type="GO" id="GO:0006508">
    <property type="term" value="P:proteolysis"/>
    <property type="evidence" value="ECO:0007669"/>
    <property type="project" value="UniProtKB-KW"/>
</dbReference>
<dbReference type="GO" id="GO:0046872">
    <property type="term" value="F:metal ion binding"/>
    <property type="evidence" value="ECO:0007669"/>
    <property type="project" value="InterPro"/>
</dbReference>
<dbReference type="Proteomes" id="UP000236737">
    <property type="component" value="Unassembled WGS sequence"/>
</dbReference>
<evidence type="ECO:0000313" key="9">
    <source>
        <dbReference type="Proteomes" id="UP000236737"/>
    </source>
</evidence>
<proteinExistence type="inferred from homology"/>
<evidence type="ECO:0000259" key="7">
    <source>
        <dbReference type="Pfam" id="PF05193"/>
    </source>
</evidence>
<evidence type="ECO:0000256" key="5">
    <source>
        <dbReference type="ARBA" id="ARBA00023049"/>
    </source>
</evidence>
<dbReference type="InterPro" id="IPR011249">
    <property type="entry name" value="Metalloenz_LuxS/M16"/>
</dbReference>